<dbReference type="CDD" id="cd05819">
    <property type="entry name" value="NHL"/>
    <property type="match status" value="1"/>
</dbReference>
<feature type="domain" description="GH29D-like beta-sandwich" evidence="3">
    <location>
        <begin position="152"/>
        <end position="215"/>
    </location>
</feature>
<accession>A0A1G1WZ97</accession>
<dbReference type="EMBL" id="MHHR01000033">
    <property type="protein sequence ID" value="OGY33088.1"/>
    <property type="molecule type" value="Genomic_DNA"/>
</dbReference>
<dbReference type="Pfam" id="PF13290">
    <property type="entry name" value="CHB_HEX_C_1"/>
    <property type="match status" value="2"/>
</dbReference>
<evidence type="ECO:0000259" key="3">
    <source>
        <dbReference type="Pfam" id="PF13290"/>
    </source>
</evidence>
<dbReference type="SUPFAM" id="SSF63829">
    <property type="entry name" value="Calcium-dependent phosphotriesterase"/>
    <property type="match status" value="1"/>
</dbReference>
<evidence type="ECO:0000313" key="5">
    <source>
        <dbReference type="Proteomes" id="UP000177528"/>
    </source>
</evidence>
<gene>
    <name evidence="4" type="ORF">A3D99_01365</name>
</gene>
<dbReference type="PANTHER" id="PTHR46388:SF2">
    <property type="entry name" value="NHL REPEAT-CONTAINING PROTEIN 2"/>
    <property type="match status" value="1"/>
</dbReference>
<evidence type="ECO:0000256" key="2">
    <source>
        <dbReference type="PROSITE-ProRule" id="PRU00504"/>
    </source>
</evidence>
<dbReference type="Proteomes" id="UP000177528">
    <property type="component" value="Unassembled WGS sequence"/>
</dbReference>
<feature type="domain" description="GH29D-like beta-sandwich" evidence="3">
    <location>
        <begin position="234"/>
        <end position="297"/>
    </location>
</feature>
<dbReference type="AlphaFoldDB" id="A0A1G1WZ97"/>
<sequence length="710" mass="74715">MVMVIVSMLTVMFIGSVGIVSRELHITSDATQKERIYQVAESGVQRILFLVENADYTLDQLVALSGIPTSIADPVANTAVGTYTLSVVKQGSGQAVDVISLARSPDDRFCSKVSATIKSPSGSAVGPYFAYKWNRSVCPVDTVAPNSPTALPAGGVYNETKNVSLSAEANATIYYTIDSTDPTTSSTVYTSPISISATVTLRAIAVDAAGNVSTIMVEVYTIDTTPPAAPVASPAGGSYTSAQSISLSAESGAAIRYTLDGSTPTVASALYSSVIAISSSKTLKAIALDAAGNVSPIMSEVYTFAFANGAPAIDLIGQYVNRTDNPLQALYAKGYANDANGSGPIPVNRYGLYHPWNGIALDGLGHRLFIGDSYNSRVLVYNLNLDNTLPDPIPDNVIGKTNYTNAGGLPPLQSRVGRPIALAYDSTNKRLFVASDGTHRILVFDVVSITDGEPAINIIGQSTYAATTPSSCAQNGLNNPNGLEYDSINNRLFVADTNNRRMMIFDVRPVSSSDPRLLSGDKPNAINVLGKSSFTPCGAGVDLGSQANLEQPIAVLYDGTTGRLLISDMQDDRVMVFDGRPLSSSDLRLAVGDGAQAINVLGRGDWGTNADGAVSINRLDNPGSLALDLPRQRLFVADKSNNRVVVFDITDISNGENAIGVLGQLSFDSSGGGLTQSTFAAPSGLLYDNTNSRLFVSDWGNNRVMIFSVP</sequence>
<dbReference type="PANTHER" id="PTHR46388">
    <property type="entry name" value="NHL REPEAT-CONTAINING PROTEIN 2"/>
    <property type="match status" value="1"/>
</dbReference>
<evidence type="ECO:0000313" key="4">
    <source>
        <dbReference type="EMBL" id="OGY33088.1"/>
    </source>
</evidence>
<dbReference type="SUPFAM" id="SSF63825">
    <property type="entry name" value="YWTD domain"/>
    <property type="match status" value="1"/>
</dbReference>
<protein>
    <recommendedName>
        <fullName evidence="3">GH29D-like beta-sandwich domain-containing protein</fullName>
    </recommendedName>
</protein>
<dbReference type="InterPro" id="IPR011042">
    <property type="entry name" value="6-blade_b-propeller_TolB-like"/>
</dbReference>
<comment type="caution">
    <text evidence="4">The sequence shown here is derived from an EMBL/GenBank/DDBJ whole genome shotgun (WGS) entry which is preliminary data.</text>
</comment>
<organism evidence="4 5">
    <name type="scientific">Candidatus Andersenbacteria bacterium RIFCSPHIGHO2_12_FULL_45_11</name>
    <dbReference type="NCBI Taxonomy" id="1797281"/>
    <lineage>
        <taxon>Bacteria</taxon>
        <taxon>Candidatus Anderseniibacteriota</taxon>
    </lineage>
</organism>
<dbReference type="PROSITE" id="PS51125">
    <property type="entry name" value="NHL"/>
    <property type="match status" value="1"/>
</dbReference>
<dbReference type="InterPro" id="IPR001258">
    <property type="entry name" value="NHL_repeat"/>
</dbReference>
<keyword evidence="1" id="KW-0677">Repeat</keyword>
<evidence type="ECO:0000256" key="1">
    <source>
        <dbReference type="ARBA" id="ARBA00022737"/>
    </source>
</evidence>
<dbReference type="Gene3D" id="2.120.10.30">
    <property type="entry name" value="TolB, C-terminal domain"/>
    <property type="match status" value="2"/>
</dbReference>
<dbReference type="InterPro" id="IPR059177">
    <property type="entry name" value="GH29D-like_dom"/>
</dbReference>
<proteinExistence type="predicted"/>
<name>A0A1G1WZ97_9BACT</name>
<dbReference type="Pfam" id="PF01436">
    <property type="entry name" value="NHL"/>
    <property type="match status" value="1"/>
</dbReference>
<reference evidence="4 5" key="1">
    <citation type="journal article" date="2016" name="Nat. Commun.">
        <title>Thousands of microbial genomes shed light on interconnected biogeochemical processes in an aquifer system.</title>
        <authorList>
            <person name="Anantharaman K."/>
            <person name="Brown C.T."/>
            <person name="Hug L.A."/>
            <person name="Sharon I."/>
            <person name="Castelle C.J."/>
            <person name="Probst A.J."/>
            <person name="Thomas B.C."/>
            <person name="Singh A."/>
            <person name="Wilkins M.J."/>
            <person name="Karaoz U."/>
            <person name="Brodie E.L."/>
            <person name="Williams K.H."/>
            <person name="Hubbard S.S."/>
            <person name="Banfield J.F."/>
        </authorList>
    </citation>
    <scope>NUCLEOTIDE SEQUENCE [LARGE SCALE GENOMIC DNA]</scope>
</reference>
<feature type="repeat" description="NHL" evidence="2">
    <location>
        <begin position="466"/>
        <end position="508"/>
    </location>
</feature>